<sequence>MDPTKYTSRAIPRISLRDFDARVDEITAELVCAAETNGFFSLKHTGISVEEIENMFKHSKQFFALPDGSKATVPWSAKNVGWEKNAQIRPSTGTADMKESYQLQFGMYFCAIFGNEWMPIIMDRVGENMKDSWISEDELPSFKDTALDFMQRTQAVSERLMLCFARGLGFTDDYFVKAHDVSQPDSQTTLRLLHYFAVDKSVRVPEGYFRAGAHADWGFLTLLFQRPGQSGLEICPGREVVSDFGIGDEWTKVDFEAGDIVCNIGDLLMSWSDDRFKSTFHRVRAPMDPETDYYGPRYSIAFFNQPCSSCTIQGPLKKYPAVTGEEFTRSAMNRNFAALKAKKDVMAAEAEKSDQQIASAMSREVRIKA</sequence>
<dbReference type="Proteomes" id="UP000250078">
    <property type="component" value="Unassembled WGS sequence"/>
</dbReference>
<protein>
    <submittedName>
        <fullName evidence="1">Clavaminate synthase-like protein</fullName>
    </submittedName>
</protein>
<dbReference type="EMBL" id="KV748242">
    <property type="protein sequence ID" value="OCK88478.1"/>
    <property type="molecule type" value="Genomic_DNA"/>
</dbReference>
<reference evidence="1 2" key="1">
    <citation type="journal article" date="2016" name="Nat. Commun.">
        <title>Ectomycorrhizal ecology is imprinted in the genome of the dominant symbiotic fungus Cenococcum geophilum.</title>
        <authorList>
            <consortium name="DOE Joint Genome Institute"/>
            <person name="Peter M."/>
            <person name="Kohler A."/>
            <person name="Ohm R.A."/>
            <person name="Kuo A."/>
            <person name="Krutzmann J."/>
            <person name="Morin E."/>
            <person name="Arend M."/>
            <person name="Barry K.W."/>
            <person name="Binder M."/>
            <person name="Choi C."/>
            <person name="Clum A."/>
            <person name="Copeland A."/>
            <person name="Grisel N."/>
            <person name="Haridas S."/>
            <person name="Kipfer T."/>
            <person name="LaButti K."/>
            <person name="Lindquist E."/>
            <person name="Lipzen A."/>
            <person name="Maire R."/>
            <person name="Meier B."/>
            <person name="Mihaltcheva S."/>
            <person name="Molinier V."/>
            <person name="Murat C."/>
            <person name="Poggeler S."/>
            <person name="Quandt C.A."/>
            <person name="Sperisen C."/>
            <person name="Tritt A."/>
            <person name="Tisserant E."/>
            <person name="Crous P.W."/>
            <person name="Henrissat B."/>
            <person name="Nehls U."/>
            <person name="Egli S."/>
            <person name="Spatafora J.W."/>
            <person name="Grigoriev I.V."/>
            <person name="Martin F.M."/>
        </authorList>
    </citation>
    <scope>NUCLEOTIDE SEQUENCE [LARGE SCALE GENOMIC DNA]</scope>
    <source>
        <strain evidence="1 2">1.58</strain>
    </source>
</reference>
<proteinExistence type="predicted"/>
<organism evidence="1 2">
    <name type="scientific">Cenococcum geophilum 1.58</name>
    <dbReference type="NCBI Taxonomy" id="794803"/>
    <lineage>
        <taxon>Eukaryota</taxon>
        <taxon>Fungi</taxon>
        <taxon>Dikarya</taxon>
        <taxon>Ascomycota</taxon>
        <taxon>Pezizomycotina</taxon>
        <taxon>Dothideomycetes</taxon>
        <taxon>Pleosporomycetidae</taxon>
        <taxon>Gloniales</taxon>
        <taxon>Gloniaceae</taxon>
        <taxon>Cenococcum</taxon>
    </lineage>
</organism>
<accession>A0ACC8EQ77</accession>
<name>A0ACC8EQ77_9PEZI</name>
<keyword evidence="2" id="KW-1185">Reference proteome</keyword>
<gene>
    <name evidence="1" type="ORF">K441DRAFT_681819</name>
</gene>
<evidence type="ECO:0000313" key="2">
    <source>
        <dbReference type="Proteomes" id="UP000250078"/>
    </source>
</evidence>
<evidence type="ECO:0000313" key="1">
    <source>
        <dbReference type="EMBL" id="OCK88478.1"/>
    </source>
</evidence>